<dbReference type="EMBL" id="BNGU01000024">
    <property type="protein sequence ID" value="GHM59651.1"/>
    <property type="molecule type" value="Genomic_DNA"/>
</dbReference>
<dbReference type="Proteomes" id="UP000637906">
    <property type="component" value="Unassembled WGS sequence"/>
</dbReference>
<feature type="domain" description="V-SNARE coiled-coil homology" evidence="3">
    <location>
        <begin position="222"/>
        <end position="282"/>
    </location>
</feature>
<protein>
    <recommendedName>
        <fullName evidence="3">V-SNARE coiled-coil homology domain-containing protein</fullName>
    </recommendedName>
</protein>
<evidence type="ECO:0000313" key="5">
    <source>
        <dbReference type="Proteomes" id="UP000637906"/>
    </source>
</evidence>
<feature type="coiled-coil region" evidence="1">
    <location>
        <begin position="174"/>
        <end position="243"/>
    </location>
</feature>
<proteinExistence type="predicted"/>
<organism evidence="4 5">
    <name type="scientific">Candidatus Mesenet longicola</name>
    <dbReference type="NCBI Taxonomy" id="1892558"/>
    <lineage>
        <taxon>Bacteria</taxon>
        <taxon>Pseudomonadati</taxon>
        <taxon>Pseudomonadota</taxon>
        <taxon>Alphaproteobacteria</taxon>
        <taxon>Rickettsiales</taxon>
        <taxon>Anaplasmataceae</taxon>
        <taxon>Candidatus Mesenet</taxon>
    </lineage>
</organism>
<evidence type="ECO:0000259" key="3">
    <source>
        <dbReference type="PROSITE" id="PS50892"/>
    </source>
</evidence>
<evidence type="ECO:0000256" key="2">
    <source>
        <dbReference type="SAM" id="Phobius"/>
    </source>
</evidence>
<reference evidence="4 5" key="1">
    <citation type="journal article" date="2021" name="Microb. Ecol.">
        <title>Candidatus Mesenet longicola: Novel Endosymbionts of Brontispa longissima that Induce Cytoplasmic Incompatibility.</title>
        <authorList>
            <person name="Takano S."/>
            <person name="Gotoh Y."/>
            <person name="Hayashi T."/>
        </authorList>
    </citation>
    <scope>NUCLEOTIDE SEQUENCE [LARGE SCALE GENOMIC DNA]</scope>
    <source>
        <strain evidence="4">L5</strain>
    </source>
</reference>
<comment type="caution">
    <text evidence="4">The sequence shown here is derived from an EMBL/GenBank/DDBJ whole genome shotgun (WGS) entry which is preliminary data.</text>
</comment>
<sequence>MVGLIQKCKSAIPSKIKRLCSKIKPDRRKHYLLVRCNDEFNYKLIKYIWWKNFHVKVKNAQLEKNHSSVKSNYNTYTEQLCWIQTTKFKDNEKLRNTLLKKIATQPKKKYINKSLETLNVYGMLCCKYQHLLDDDQQNSVSDCIKQNLEVILSQGKLEKTKITGQKANKLISENEKVLEKIGKVEVKNENYQSKSDLWIREIIFEEIKRYIGMLKNKQIDQKMQQTQQEVNELRSEALELIDKVETRGQPLEVLLEKTENLKEAAEEFFSNTKRIKHKYKTANSKTFYYALAVAVAIAVTTLICYCIYTTFSKPNQSLDNVTLTQNVEKLINSIT</sequence>
<dbReference type="PANTHER" id="PTHR45701">
    <property type="entry name" value="SYNAPTOBREVIN FAMILY MEMBER"/>
    <property type="match status" value="1"/>
</dbReference>
<dbReference type="CDD" id="cd15843">
    <property type="entry name" value="R-SNARE"/>
    <property type="match status" value="1"/>
</dbReference>
<keyword evidence="2" id="KW-1133">Transmembrane helix</keyword>
<dbReference type="InterPro" id="IPR016444">
    <property type="entry name" value="Synaptobrevin/VAMP"/>
</dbReference>
<dbReference type="SUPFAM" id="SSF58038">
    <property type="entry name" value="SNARE fusion complex"/>
    <property type="match status" value="1"/>
</dbReference>
<keyword evidence="2" id="KW-0472">Membrane</keyword>
<feature type="transmembrane region" description="Helical" evidence="2">
    <location>
        <begin position="287"/>
        <end position="308"/>
    </location>
</feature>
<dbReference type="InterPro" id="IPR042855">
    <property type="entry name" value="V_SNARE_CC"/>
</dbReference>
<keyword evidence="1" id="KW-0175">Coiled coil</keyword>
<evidence type="ECO:0000256" key="1">
    <source>
        <dbReference type="SAM" id="Coils"/>
    </source>
</evidence>
<keyword evidence="2" id="KW-0812">Transmembrane</keyword>
<dbReference type="PROSITE" id="PS50892">
    <property type="entry name" value="V_SNARE"/>
    <property type="match status" value="1"/>
</dbReference>
<gene>
    <name evidence="4" type="ORF">sL5_06440</name>
</gene>
<dbReference type="Gene3D" id="1.20.5.110">
    <property type="match status" value="1"/>
</dbReference>
<name>A0A8J3HWN6_9RICK</name>
<dbReference type="AlphaFoldDB" id="A0A8J3HWN6"/>
<evidence type="ECO:0000313" key="4">
    <source>
        <dbReference type="EMBL" id="GHM59651.1"/>
    </source>
</evidence>
<accession>A0A8J3HWN6</accession>
<dbReference type="Pfam" id="PF00957">
    <property type="entry name" value="Synaptobrevin"/>
    <property type="match status" value="1"/>
</dbReference>
<keyword evidence="5" id="KW-1185">Reference proteome</keyword>